<dbReference type="SMART" id="SM00179">
    <property type="entry name" value="EGF_CA"/>
    <property type="match status" value="1"/>
</dbReference>
<gene>
    <name evidence="11" type="ORF">XNOV1_A013510</name>
</gene>
<dbReference type="AlphaFoldDB" id="A0AAV1EW19"/>
<evidence type="ECO:0000313" key="11">
    <source>
        <dbReference type="EMBL" id="CAJ1052854.1"/>
    </source>
</evidence>
<evidence type="ECO:0000256" key="8">
    <source>
        <dbReference type="SAM" id="SignalP"/>
    </source>
</evidence>
<dbReference type="PROSITE" id="PS01187">
    <property type="entry name" value="EGF_CA"/>
    <property type="match status" value="1"/>
</dbReference>
<keyword evidence="7" id="KW-1133">Transmembrane helix</keyword>
<evidence type="ECO:0000256" key="6">
    <source>
        <dbReference type="SAM" id="MobiDB-lite"/>
    </source>
</evidence>
<protein>
    <submittedName>
        <fullName evidence="11">Uncharacterized protein LOC109988225 isoform X1</fullName>
    </submittedName>
</protein>
<proteinExistence type="predicted"/>
<dbReference type="CDD" id="cd00041">
    <property type="entry name" value="CUB"/>
    <property type="match status" value="1"/>
</dbReference>
<evidence type="ECO:0000256" key="7">
    <source>
        <dbReference type="SAM" id="Phobius"/>
    </source>
</evidence>
<name>A0AAV1EW19_XYRNO</name>
<feature type="compositionally biased region" description="Acidic residues" evidence="6">
    <location>
        <begin position="321"/>
        <end position="334"/>
    </location>
</feature>
<accession>A0AAV1EW19</accession>
<dbReference type="PROSITE" id="PS50026">
    <property type="entry name" value="EGF_3"/>
    <property type="match status" value="1"/>
</dbReference>
<reference evidence="11" key="1">
    <citation type="submission" date="2023-08" db="EMBL/GenBank/DDBJ databases">
        <authorList>
            <person name="Alioto T."/>
            <person name="Alioto T."/>
            <person name="Gomez Garrido J."/>
        </authorList>
    </citation>
    <scope>NUCLEOTIDE SEQUENCE</scope>
</reference>
<keyword evidence="7" id="KW-0812">Transmembrane</keyword>
<dbReference type="Pfam" id="PF07645">
    <property type="entry name" value="EGF_CA"/>
    <property type="match status" value="1"/>
</dbReference>
<dbReference type="Gene3D" id="2.10.25.10">
    <property type="entry name" value="Laminin"/>
    <property type="match status" value="1"/>
</dbReference>
<dbReference type="Gene3D" id="2.60.120.290">
    <property type="entry name" value="Spermadhesin, CUB domain"/>
    <property type="match status" value="1"/>
</dbReference>
<feature type="compositionally biased region" description="Pro residues" evidence="6">
    <location>
        <begin position="609"/>
        <end position="618"/>
    </location>
</feature>
<evidence type="ECO:0000256" key="4">
    <source>
        <dbReference type="ARBA" id="ARBA00023157"/>
    </source>
</evidence>
<dbReference type="FunFam" id="2.10.25.10:FF:000038">
    <property type="entry name" value="Fibrillin 2"/>
    <property type="match status" value="1"/>
</dbReference>
<dbReference type="SUPFAM" id="SSF49854">
    <property type="entry name" value="Spermadhesin, CUB domain"/>
    <property type="match status" value="1"/>
</dbReference>
<evidence type="ECO:0000256" key="5">
    <source>
        <dbReference type="PROSITE-ProRule" id="PRU00076"/>
    </source>
</evidence>
<dbReference type="CDD" id="cd00054">
    <property type="entry name" value="EGF_CA"/>
    <property type="match status" value="1"/>
</dbReference>
<feature type="domain" description="CUB" evidence="9">
    <location>
        <begin position="54"/>
        <end position="166"/>
    </location>
</feature>
<sequence length="651" mass="73053">MPKKKNFRLNSSLLFFLLMFWTHCDSQVDIDETINPPDGSGGDGGGAFFALRSCHQLLHGDSGEFFSPDYLCSNPPLWCNWTIKVDPGKRIHLNMEDLTPDDTCHLKQDQLHVDEPAGLFSGHKVLQKCWREAKFTSSSNTLYVVLLIGGQPNPPYRGFHGRYLAFGPPVVYNPLEGPSQRHRISEPSLGVDLFDMKSEQEESDSQVYPESLDPDLMSDYYDQHAAMTSELPWEEEDSDSEVSENQRPALVNFNHIHPFTVQPTAPTSTHETSRSERDAEQTPSVPSDMPWSPQQETTTPTPAAVWRNMEEDLKPPVEAVVSEEDEEKNEETEASDQTLPPSEGPEPEEPTHPHPNMVELLTDYRGDYNVRNRSESPHLPGDHLFEVGIEATFQHESEESWDQVSKSLKQPVKTLINQKLESLHRSLLVFTKRIKRLRAGALFIFWLQVRKGPPHIHETVHFSLPGLESTPIVNMRGKPDRGVIVSVSIADVNECGTQMMMCDINADCVNQFGSYLCRCKPGFRDTSRIGEGGTVCADTKAAGCSSGVSAETKGVYVLFFLLSCLIFMLLAVAGMLYHRHHRGAFLVRCRSNISLHDPNNNRREGDPNLTPPPPPPPARSFREGWPQVKEHLPPVDLPLLRFSPLLPQEGG</sequence>
<evidence type="ECO:0000259" key="9">
    <source>
        <dbReference type="PROSITE" id="PS01180"/>
    </source>
</evidence>
<evidence type="ECO:0000256" key="1">
    <source>
        <dbReference type="ARBA" id="ARBA00022536"/>
    </source>
</evidence>
<dbReference type="InterPro" id="IPR000859">
    <property type="entry name" value="CUB_dom"/>
</dbReference>
<dbReference type="Pfam" id="PF00431">
    <property type="entry name" value="CUB"/>
    <property type="match status" value="1"/>
</dbReference>
<dbReference type="InterPro" id="IPR000152">
    <property type="entry name" value="EGF-type_Asp/Asn_hydroxyl_site"/>
</dbReference>
<evidence type="ECO:0000256" key="3">
    <source>
        <dbReference type="ARBA" id="ARBA00022737"/>
    </source>
</evidence>
<feature type="chain" id="PRO_5043483000" evidence="8">
    <location>
        <begin position="27"/>
        <end position="651"/>
    </location>
</feature>
<evidence type="ECO:0000259" key="10">
    <source>
        <dbReference type="PROSITE" id="PS50026"/>
    </source>
</evidence>
<dbReference type="InterPro" id="IPR001881">
    <property type="entry name" value="EGF-like_Ca-bd_dom"/>
</dbReference>
<organism evidence="11 12">
    <name type="scientific">Xyrichtys novacula</name>
    <name type="common">Pearly razorfish</name>
    <name type="synonym">Hemipteronotus novacula</name>
    <dbReference type="NCBI Taxonomy" id="13765"/>
    <lineage>
        <taxon>Eukaryota</taxon>
        <taxon>Metazoa</taxon>
        <taxon>Chordata</taxon>
        <taxon>Craniata</taxon>
        <taxon>Vertebrata</taxon>
        <taxon>Euteleostomi</taxon>
        <taxon>Actinopterygii</taxon>
        <taxon>Neopterygii</taxon>
        <taxon>Teleostei</taxon>
        <taxon>Neoteleostei</taxon>
        <taxon>Acanthomorphata</taxon>
        <taxon>Eupercaria</taxon>
        <taxon>Labriformes</taxon>
        <taxon>Labridae</taxon>
        <taxon>Xyrichtys</taxon>
    </lineage>
</organism>
<evidence type="ECO:0000256" key="2">
    <source>
        <dbReference type="ARBA" id="ARBA00022729"/>
    </source>
</evidence>
<feature type="region of interest" description="Disordered" evidence="6">
    <location>
        <begin position="257"/>
        <end position="300"/>
    </location>
</feature>
<dbReference type="EMBL" id="OY660866">
    <property type="protein sequence ID" value="CAJ1052854.1"/>
    <property type="molecule type" value="Genomic_DNA"/>
</dbReference>
<keyword evidence="4" id="KW-1015">Disulfide bond</keyword>
<feature type="region of interest" description="Disordered" evidence="6">
    <location>
        <begin position="198"/>
        <end position="217"/>
    </location>
</feature>
<comment type="caution">
    <text evidence="5">Lacks conserved residue(s) required for the propagation of feature annotation.</text>
</comment>
<keyword evidence="12" id="KW-1185">Reference proteome</keyword>
<keyword evidence="1 5" id="KW-0245">EGF-like domain</keyword>
<dbReference type="InterPro" id="IPR049883">
    <property type="entry name" value="NOTCH1_EGF-like"/>
</dbReference>
<dbReference type="PROSITE" id="PS00010">
    <property type="entry name" value="ASX_HYDROXYL"/>
    <property type="match status" value="1"/>
</dbReference>
<dbReference type="InterPro" id="IPR018097">
    <property type="entry name" value="EGF_Ca-bd_CS"/>
</dbReference>
<dbReference type="GO" id="GO:0005509">
    <property type="term" value="F:calcium ion binding"/>
    <property type="evidence" value="ECO:0007669"/>
    <property type="project" value="InterPro"/>
</dbReference>
<feature type="domain" description="EGF-like" evidence="10">
    <location>
        <begin position="491"/>
        <end position="529"/>
    </location>
</feature>
<feature type="signal peptide" evidence="8">
    <location>
        <begin position="1"/>
        <end position="26"/>
    </location>
</feature>
<dbReference type="GO" id="GO:0030855">
    <property type="term" value="P:epithelial cell differentiation"/>
    <property type="evidence" value="ECO:0007669"/>
    <property type="project" value="UniProtKB-ARBA"/>
</dbReference>
<dbReference type="SUPFAM" id="SSF57196">
    <property type="entry name" value="EGF/Laminin"/>
    <property type="match status" value="1"/>
</dbReference>
<dbReference type="SMART" id="SM00042">
    <property type="entry name" value="CUB"/>
    <property type="match status" value="1"/>
</dbReference>
<dbReference type="InterPro" id="IPR035914">
    <property type="entry name" value="Sperma_CUB_dom_sf"/>
</dbReference>
<keyword evidence="7" id="KW-0472">Membrane</keyword>
<dbReference type="PROSITE" id="PS01180">
    <property type="entry name" value="CUB"/>
    <property type="match status" value="1"/>
</dbReference>
<feature type="compositionally biased region" description="Basic and acidic residues" evidence="6">
    <location>
        <begin position="271"/>
        <end position="280"/>
    </location>
</feature>
<keyword evidence="3" id="KW-0677">Repeat</keyword>
<feature type="compositionally biased region" description="Polar residues" evidence="6">
    <location>
        <begin position="261"/>
        <end position="270"/>
    </location>
</feature>
<feature type="region of interest" description="Disordered" evidence="6">
    <location>
        <begin position="318"/>
        <end position="357"/>
    </location>
</feature>
<dbReference type="Proteomes" id="UP001178508">
    <property type="component" value="Chromosome 3"/>
</dbReference>
<feature type="transmembrane region" description="Helical" evidence="7">
    <location>
        <begin position="554"/>
        <end position="577"/>
    </location>
</feature>
<keyword evidence="2 8" id="KW-0732">Signal</keyword>
<dbReference type="InterPro" id="IPR000742">
    <property type="entry name" value="EGF"/>
</dbReference>
<evidence type="ECO:0000313" key="12">
    <source>
        <dbReference type="Proteomes" id="UP001178508"/>
    </source>
</evidence>
<feature type="region of interest" description="Disordered" evidence="6">
    <location>
        <begin position="597"/>
        <end position="625"/>
    </location>
</feature>